<dbReference type="KEGG" id="vdi:Vdis_0240"/>
<feature type="domain" description="SpoVT-AbrB" evidence="1">
    <location>
        <begin position="11"/>
        <end position="56"/>
    </location>
</feature>
<reference evidence="2 3" key="1">
    <citation type="journal article" date="2010" name="Stand. Genomic Sci.">
        <title>Complete genome sequence of Vulcanisaeta distributa type strain (IC-017).</title>
        <authorList>
            <person name="Mavromatis K."/>
            <person name="Sikorski J."/>
            <person name="Pabst E."/>
            <person name="Teshima H."/>
            <person name="Lapidus A."/>
            <person name="Lucas S."/>
            <person name="Nolan M."/>
            <person name="Glavina Del Rio T."/>
            <person name="Cheng J.F."/>
            <person name="Bruce D."/>
            <person name="Goodwin L."/>
            <person name="Pitluck S."/>
            <person name="Liolios K."/>
            <person name="Ivanova N."/>
            <person name="Mikhailova N."/>
            <person name="Pati A."/>
            <person name="Chen A."/>
            <person name="Palaniappan K."/>
            <person name="Land M."/>
            <person name="Hauser L."/>
            <person name="Chang Y.J."/>
            <person name="Jeffries C.D."/>
            <person name="Rohde M."/>
            <person name="Spring S."/>
            <person name="Goker M."/>
            <person name="Wirth R."/>
            <person name="Woyke T."/>
            <person name="Bristow J."/>
            <person name="Eisen J.A."/>
            <person name="Markowitz V."/>
            <person name="Hugenholtz P."/>
            <person name="Klenk H.P."/>
            <person name="Kyrpides N.C."/>
        </authorList>
    </citation>
    <scope>NUCLEOTIDE SEQUENCE [LARGE SCALE GENOMIC DNA]</scope>
    <source>
        <strain evidence="3">DSM 14429 / JCM 11212 / NBRC 100878 / IC-017</strain>
    </source>
</reference>
<sequence length="337" mass="37597">MVEEEVRKVVASGRSSIAITIPKKWVSALGIEAGSYVLLRFMGDHVAIIPLSRSVRGSSVSNVIEVDRDSSDYVLRRLITQYLRGVDEIKVKFDGFTGIKDEVKELVRERISGAEVIEEGNDYIVFRFVTPIPEVPIKRLLNRMALTVLGMLKDSLDMLRGSAIEPSDIIDRDNEVDRLYLLIERLVMMGITDQSVLSKLEAGSSKELVNSLMVSKSIERAGDHAWRIAQIIGEASHMCCKLSELLIVDNIIDLGLNSADILREAAMAFINGDVNDAMEVLDRRVVMRSKSLEVIKSIYGSSLHVDVGGRLMMIVESIRRISEYSYDIAEITLDTYG</sequence>
<dbReference type="SMART" id="SM00966">
    <property type="entry name" value="SpoVT_AbrB"/>
    <property type="match status" value="1"/>
</dbReference>
<name>E1QT60_VULDI</name>
<dbReference type="Pfam" id="PF01895">
    <property type="entry name" value="PhoU"/>
    <property type="match status" value="1"/>
</dbReference>
<dbReference type="EMBL" id="CP002100">
    <property type="protein sequence ID" value="ADN49652.1"/>
    <property type="molecule type" value="Genomic_DNA"/>
</dbReference>
<proteinExistence type="predicted"/>
<dbReference type="GO" id="GO:0003677">
    <property type="term" value="F:DNA binding"/>
    <property type="evidence" value="ECO:0007669"/>
    <property type="project" value="InterPro"/>
</dbReference>
<evidence type="ECO:0000313" key="3">
    <source>
        <dbReference type="Proteomes" id="UP000006681"/>
    </source>
</evidence>
<dbReference type="PANTHER" id="PTHR42930">
    <property type="entry name" value="PHOSPHATE-SPECIFIC TRANSPORT SYSTEM ACCESSORY PROTEIN PHOU"/>
    <property type="match status" value="1"/>
</dbReference>
<gene>
    <name evidence="2" type="ordered locus">Vdis_0240</name>
</gene>
<dbReference type="OrthoDB" id="40991at2157"/>
<dbReference type="eggNOG" id="arCOG00318">
    <property type="taxonomic scope" value="Archaea"/>
</dbReference>
<dbReference type="Gene3D" id="1.20.58.220">
    <property type="entry name" value="Phosphate transport system protein phou homolog 2, domain 2"/>
    <property type="match status" value="1"/>
</dbReference>
<dbReference type="AlphaFoldDB" id="E1QT60"/>
<dbReference type="InterPro" id="IPR038078">
    <property type="entry name" value="PhoU-like_sf"/>
</dbReference>
<keyword evidence="3" id="KW-1185">Reference proteome</keyword>
<dbReference type="GeneID" id="9751157"/>
<dbReference type="SUPFAM" id="SSF109755">
    <property type="entry name" value="PhoU-like"/>
    <property type="match status" value="1"/>
</dbReference>
<dbReference type="Pfam" id="PF04014">
    <property type="entry name" value="MazE_antitoxin"/>
    <property type="match status" value="1"/>
</dbReference>
<dbReference type="InterPro" id="IPR037914">
    <property type="entry name" value="SpoVT-AbrB_sf"/>
</dbReference>
<dbReference type="HOGENOM" id="CLU_069302_1_0_2"/>
<dbReference type="PANTHER" id="PTHR42930:SF2">
    <property type="entry name" value="PHOU DOMAIN-CONTAINING PROTEIN"/>
    <property type="match status" value="1"/>
</dbReference>
<dbReference type="Proteomes" id="UP000006681">
    <property type="component" value="Chromosome"/>
</dbReference>
<protein>
    <submittedName>
        <fullName evidence="2">Phosphate uptake regulator, PhoU</fullName>
    </submittedName>
</protein>
<evidence type="ECO:0000259" key="1">
    <source>
        <dbReference type="SMART" id="SM00966"/>
    </source>
</evidence>
<dbReference type="InterPro" id="IPR026022">
    <property type="entry name" value="PhoU_dom"/>
</dbReference>
<evidence type="ECO:0000313" key="2">
    <source>
        <dbReference type="EMBL" id="ADN49652.1"/>
    </source>
</evidence>
<organism evidence="2 3">
    <name type="scientific">Vulcanisaeta distributa (strain DSM 14429 / JCM 11212 / NBRC 100878 / IC-017)</name>
    <dbReference type="NCBI Taxonomy" id="572478"/>
    <lineage>
        <taxon>Archaea</taxon>
        <taxon>Thermoproteota</taxon>
        <taxon>Thermoprotei</taxon>
        <taxon>Thermoproteales</taxon>
        <taxon>Thermoproteaceae</taxon>
        <taxon>Vulcanisaeta</taxon>
    </lineage>
</organism>
<dbReference type="InterPro" id="IPR007159">
    <property type="entry name" value="SpoVT-AbrB_dom"/>
</dbReference>
<reference evidence="3" key="2">
    <citation type="journal article" date="2010" name="Stand. Genomic Sci.">
        <title>Complete genome sequence of Vulcanisaeta distributa type strain (IC-017T).</title>
        <authorList>
            <person name="Mavromatis K."/>
            <person name="Sikorski J."/>
            <person name="Pabst E."/>
            <person name="Teshima H."/>
            <person name="Lapidus A."/>
            <person name="Lucas S."/>
            <person name="Nolan M."/>
            <person name="Glavina Del Rio T."/>
            <person name="Cheng J."/>
            <person name="Bruce D."/>
            <person name="Goodwin L."/>
            <person name="Pitluck S."/>
            <person name="Liolios K."/>
            <person name="Ivanova N."/>
            <person name="Mikhailova N."/>
            <person name="Pati A."/>
            <person name="Chen A."/>
            <person name="Palaniappan K."/>
            <person name="Land M."/>
            <person name="Hauser L."/>
            <person name="Chang Y."/>
            <person name="Jeffries C."/>
            <person name="Rohde M."/>
            <person name="Spring S."/>
            <person name="Goker M."/>
            <person name="Wirth R."/>
            <person name="Woyke T."/>
            <person name="Bristow J."/>
            <person name="Eisen J."/>
            <person name="Markowitz V."/>
            <person name="Hugenholtz P."/>
            <person name="Klenk H."/>
            <person name="Kyrpides N."/>
        </authorList>
    </citation>
    <scope>NUCLEOTIDE SEQUENCE [LARGE SCALE GENOMIC DNA]</scope>
    <source>
        <strain evidence="3">DSM 14429 / JCM 11212 / NBRC 100878 / IC-017</strain>
    </source>
</reference>
<dbReference type="InterPro" id="IPR028366">
    <property type="entry name" value="PhoU"/>
</dbReference>
<dbReference type="SUPFAM" id="SSF89447">
    <property type="entry name" value="AbrB/MazE/MraZ-like"/>
    <property type="match status" value="1"/>
</dbReference>
<dbReference type="GO" id="GO:0030643">
    <property type="term" value="P:intracellular phosphate ion homeostasis"/>
    <property type="evidence" value="ECO:0007669"/>
    <property type="project" value="InterPro"/>
</dbReference>
<dbReference type="RefSeq" id="WP_013335377.1">
    <property type="nucleotide sequence ID" value="NC_014537.1"/>
</dbReference>
<dbReference type="GO" id="GO:0045936">
    <property type="term" value="P:negative regulation of phosphate metabolic process"/>
    <property type="evidence" value="ECO:0007669"/>
    <property type="project" value="InterPro"/>
</dbReference>
<accession>E1QT60</accession>
<dbReference type="STRING" id="572478.Vdis_0240"/>